<name>A5UL08_METS3</name>
<organism evidence="1 2">
    <name type="scientific">Methanobrevibacter smithii (strain ATCC 35061 / DSM 861 / OCM 144 / PS)</name>
    <dbReference type="NCBI Taxonomy" id="420247"/>
    <lineage>
        <taxon>Archaea</taxon>
        <taxon>Methanobacteriati</taxon>
        <taxon>Methanobacteriota</taxon>
        <taxon>Methanomada group</taxon>
        <taxon>Methanobacteria</taxon>
        <taxon>Methanobacteriales</taxon>
        <taxon>Methanobacteriaceae</taxon>
        <taxon>Methanobrevibacter</taxon>
    </lineage>
</organism>
<accession>A5UL08</accession>
<dbReference type="AlphaFoldDB" id="A5UL08"/>
<evidence type="ECO:0000313" key="1">
    <source>
        <dbReference type="EMBL" id="ABQ86886.1"/>
    </source>
</evidence>
<evidence type="ECO:0008006" key="3">
    <source>
        <dbReference type="Google" id="ProtNLM"/>
    </source>
</evidence>
<dbReference type="eggNOG" id="arCOG10868">
    <property type="taxonomic scope" value="Archaea"/>
</dbReference>
<protein>
    <recommendedName>
        <fullName evidence="3">Transposase</fullName>
    </recommendedName>
</protein>
<dbReference type="BioCyc" id="MSMI420247:GHWZ-694-MONOMER"/>
<dbReference type="RefSeq" id="WP_011954042.1">
    <property type="nucleotide sequence ID" value="NC_009515.1"/>
</dbReference>
<dbReference type="Proteomes" id="UP000001992">
    <property type="component" value="Chromosome"/>
</dbReference>
<reference evidence="1 2" key="1">
    <citation type="journal article" date="2007" name="Proc. Natl. Acad. Sci. U.S.A.">
        <title>Genomic and metabolic adaptations of Methanobrevibacter smithii to the human gut.</title>
        <authorList>
            <person name="Samuel B.S."/>
            <person name="Hansen E.E."/>
            <person name="Manchester J.K."/>
            <person name="Coutinho P.M."/>
            <person name="Henrissat B."/>
            <person name="Fulton R."/>
            <person name="Latreille P."/>
            <person name="Kim K."/>
            <person name="Wilson R.K."/>
            <person name="Gordon J.I."/>
        </authorList>
    </citation>
    <scope>NUCLEOTIDE SEQUENCE [LARGE SCALE GENOMIC DNA]</scope>
    <source>
        <strain evidence="2">ATCC 35061 / DSM 861 / OCM 144 / PS</strain>
    </source>
</reference>
<dbReference type="PATRIC" id="fig|420247.28.peg.678"/>
<gene>
    <name evidence="1" type="ordered locus">Msm_0681</name>
</gene>
<dbReference type="EMBL" id="CP000678">
    <property type="protein sequence ID" value="ABQ86886.1"/>
    <property type="molecule type" value="Genomic_DNA"/>
</dbReference>
<evidence type="ECO:0000313" key="2">
    <source>
        <dbReference type="Proteomes" id="UP000001992"/>
    </source>
</evidence>
<dbReference type="GeneID" id="78817310"/>
<sequence>MNIDYEIVESAKTEFSELKNKRYHLDYVGKTKDKIYIHIEFQARFPTKKELQRIFAYVALLHEYTGCFVETYIICVQAIPHDQIIHQYSKDNVFKINIMSLKNIDGNKKINSISKKIENNEKLTPTEILALKLMPFTSYKEPTEEITLKTAQLTNKITTLTIDELNNIKYIQQAVCSKVIKKEHQQPIMEEIKMRNTLYDQARKEGIKEGKTEGIKEGINEGRKEGRNEGKNEMKNEITNEITTLIQKGKLPQDTLNQIHSLKM</sequence>
<proteinExistence type="predicted"/>
<dbReference type="STRING" id="420247.Msm_0681"/>
<dbReference type="HOGENOM" id="CLU_1084224_0_0_2"/>
<dbReference type="KEGG" id="msi:Msm_0681"/>
<dbReference type="EnsemblBacteria" id="ABQ86886">
    <property type="protein sequence ID" value="ABQ86886"/>
    <property type="gene ID" value="Msm_0681"/>
</dbReference>
<keyword evidence="2" id="KW-1185">Reference proteome</keyword>